<dbReference type="OrthoDB" id="6388191at2"/>
<keyword evidence="3" id="KW-1185">Reference proteome</keyword>
<evidence type="ECO:0000256" key="1">
    <source>
        <dbReference type="SAM" id="MobiDB-lite"/>
    </source>
</evidence>
<sequence>MSTISAPVGRYLDRTRARWGIPSTVLPHGAKSTASVRTRWRSGHDHVQHAPSRRRYPPTHRRTATRAGRAAARPPERRRSCREGNRHDRRACRWRADRSHPLPPHPRVDQCTHRLAGRPGRKQHRAIGLRPVLCAGAEADARAVEEADQGQRSPPRPRPGRARRTHRSADRGTAGSRDRGRGTDHPGRSFRSQRPSSPGCRSGDHSWRTLMLLDVFERDAFTLASLTSQINDLPFVPTRIQSMQLFEEGGINTTKANIEAREGVLRLVPTQPRGAPSTPHLTGGRTLRQLSTLHLPMRTTIYAATLQDARRFGTEAELETAQTVLAERMTEMRTSMDVTIEWQRLGALKGRVLDADGSELIDLFEFFNVSQPTEIDFDLDAASPAPGAVRGKCSAVIRAMEDELGALPLGGVHSFVGPAFFDALVDHPETREAYQRWNNGEALRERTARRTFFYAGITFEEYRGRVGTIQFVDNDKAHFFPVATPGVFKTVFAPGNFIDTVNAIGLPYYARVVPDQAGRWVQVYAESNPLSYCTRPRTLIQGRRT</sequence>
<reference evidence="2 3" key="1">
    <citation type="submission" date="2019-03" db="EMBL/GenBank/DDBJ databases">
        <title>Luteimonas zhaokaii sp.nov., isolated from the rectal contents of Plateau pika in Yushu, Qinghai Province, China.</title>
        <authorList>
            <person name="Zhang G."/>
        </authorList>
    </citation>
    <scope>NUCLEOTIDE SEQUENCE [LARGE SCALE GENOMIC DNA]</scope>
    <source>
        <strain evidence="2 3">B9</strain>
    </source>
</reference>
<feature type="region of interest" description="Disordered" evidence="1">
    <location>
        <begin position="143"/>
        <end position="204"/>
    </location>
</feature>
<feature type="compositionally biased region" description="Basic and acidic residues" evidence="1">
    <location>
        <begin position="94"/>
        <end position="112"/>
    </location>
</feature>
<gene>
    <name evidence="2" type="ORF">E2F46_06175</name>
</gene>
<feature type="compositionally biased region" description="Basic and acidic residues" evidence="1">
    <location>
        <begin position="176"/>
        <end position="187"/>
    </location>
</feature>
<feature type="compositionally biased region" description="Basic residues" evidence="1">
    <location>
        <begin position="51"/>
        <end position="64"/>
    </location>
</feature>
<dbReference type="Pfam" id="PF03864">
    <property type="entry name" value="Phage_cap_E"/>
    <property type="match status" value="1"/>
</dbReference>
<evidence type="ECO:0000313" key="3">
    <source>
        <dbReference type="Proteomes" id="UP000294796"/>
    </source>
</evidence>
<feature type="compositionally biased region" description="Basic residues" evidence="1">
    <location>
        <begin position="115"/>
        <end position="124"/>
    </location>
</feature>
<name>A0A4R5TYF1_9GAMM</name>
<evidence type="ECO:0000313" key="2">
    <source>
        <dbReference type="EMBL" id="TDK26181.1"/>
    </source>
</evidence>
<feature type="compositionally biased region" description="Basic and acidic residues" evidence="1">
    <location>
        <begin position="74"/>
        <end position="86"/>
    </location>
</feature>
<dbReference type="AlphaFoldDB" id="A0A4R5TYF1"/>
<proteinExistence type="predicted"/>
<feature type="region of interest" description="Disordered" evidence="1">
    <location>
        <begin position="29"/>
        <end position="124"/>
    </location>
</feature>
<comment type="caution">
    <text evidence="2">The sequence shown here is derived from an EMBL/GenBank/DDBJ whole genome shotgun (WGS) entry which is preliminary data.</text>
</comment>
<organism evidence="2 3">
    <name type="scientific">Luteimonas aestuarii</name>
    <dbReference type="NCBI Taxonomy" id="453837"/>
    <lineage>
        <taxon>Bacteria</taxon>
        <taxon>Pseudomonadati</taxon>
        <taxon>Pseudomonadota</taxon>
        <taxon>Gammaproteobacteria</taxon>
        <taxon>Lysobacterales</taxon>
        <taxon>Lysobacteraceae</taxon>
        <taxon>Luteimonas</taxon>
    </lineage>
</organism>
<accession>A0A4R5TYF1</accession>
<dbReference type="InterPro" id="IPR005564">
    <property type="entry name" value="Major_capsid_GpE"/>
</dbReference>
<protein>
    <submittedName>
        <fullName evidence="2">Major capsid protein</fullName>
    </submittedName>
</protein>
<dbReference type="EMBL" id="SMTF01000003">
    <property type="protein sequence ID" value="TDK26181.1"/>
    <property type="molecule type" value="Genomic_DNA"/>
</dbReference>
<dbReference type="Proteomes" id="UP000294796">
    <property type="component" value="Unassembled WGS sequence"/>
</dbReference>